<sequence length="279" mass="31723">MNSKKTKIIISVILALLIVIVIFVMHNFVGLGAKDIKVAKNFIEKLYSINAINKQEDLKSIKYKRVKTLNTKNELIYKTIVTDSFGIDLDKNYNIIGFANKELVKVDSEITVEEAKSIADQYLSKIYDKEVTFKTIKSDEDAGKLPYYSFVYLKSKYGYPLYFNEIIVNINKSTGFLDNYTNSSIQKECKEPILNISKEMAEIEALDTFVKYHKNGQISNITELAYADNKSISELCYVVAIKGKDENGADITWKLFVSTETKEIVNILKYGTEDSVIAN</sequence>
<keyword evidence="1" id="KW-1133">Transmembrane helix</keyword>
<evidence type="ECO:0000313" key="3">
    <source>
        <dbReference type="EMBL" id="SFD10847.1"/>
    </source>
</evidence>
<feature type="domain" description="YcdB/YcdC repeated" evidence="2">
    <location>
        <begin position="87"/>
        <end position="181"/>
    </location>
</feature>
<evidence type="ECO:0000313" key="4">
    <source>
        <dbReference type="Proteomes" id="UP000199263"/>
    </source>
</evidence>
<keyword evidence="1" id="KW-0812">Transmembrane</keyword>
<reference evidence="3 4" key="1">
    <citation type="submission" date="2016-10" db="EMBL/GenBank/DDBJ databases">
        <authorList>
            <person name="de Groot N.N."/>
        </authorList>
    </citation>
    <scope>NUCLEOTIDE SEQUENCE [LARGE SCALE GENOMIC DNA]</scope>
    <source>
        <strain evidence="3 4">DSM 12992</strain>
    </source>
</reference>
<keyword evidence="4" id="KW-1185">Reference proteome</keyword>
<feature type="transmembrane region" description="Helical" evidence="1">
    <location>
        <begin position="12"/>
        <end position="33"/>
    </location>
</feature>
<dbReference type="RefSeq" id="WP_090092327.1">
    <property type="nucleotide sequence ID" value="NZ_FOMG01000020.1"/>
</dbReference>
<dbReference type="Pfam" id="PF16244">
    <property type="entry name" value="DUF4901"/>
    <property type="match status" value="1"/>
</dbReference>
<keyword evidence="1" id="KW-0472">Membrane</keyword>
<dbReference type="InterPro" id="IPR032599">
    <property type="entry name" value="YcdB/YcdC_rep_domain"/>
</dbReference>
<dbReference type="OrthoDB" id="1907436at2"/>
<accession>A0A1I1PME4</accession>
<gene>
    <name evidence="3" type="ORF">SAMN05421842_12016</name>
</gene>
<proteinExistence type="predicted"/>
<evidence type="ECO:0000256" key="1">
    <source>
        <dbReference type="SAM" id="Phobius"/>
    </source>
</evidence>
<dbReference type="Proteomes" id="UP000199263">
    <property type="component" value="Unassembled WGS sequence"/>
</dbReference>
<name>A0A1I1PME4_9CLOT</name>
<organism evidence="3 4">
    <name type="scientific">Clostridium uliginosum</name>
    <dbReference type="NCBI Taxonomy" id="119641"/>
    <lineage>
        <taxon>Bacteria</taxon>
        <taxon>Bacillati</taxon>
        <taxon>Bacillota</taxon>
        <taxon>Clostridia</taxon>
        <taxon>Eubacteriales</taxon>
        <taxon>Clostridiaceae</taxon>
        <taxon>Clostridium</taxon>
    </lineage>
</organism>
<evidence type="ECO:0000259" key="2">
    <source>
        <dbReference type="Pfam" id="PF16244"/>
    </source>
</evidence>
<dbReference type="AlphaFoldDB" id="A0A1I1PME4"/>
<protein>
    <recommendedName>
        <fullName evidence="2">YcdB/YcdC repeated domain-containing protein</fullName>
    </recommendedName>
</protein>
<dbReference type="EMBL" id="FOMG01000020">
    <property type="protein sequence ID" value="SFD10847.1"/>
    <property type="molecule type" value="Genomic_DNA"/>
</dbReference>